<dbReference type="SUPFAM" id="SSF51735">
    <property type="entry name" value="NAD(P)-binding Rossmann-fold domains"/>
    <property type="match status" value="1"/>
</dbReference>
<comment type="similarity">
    <text evidence="1">Belongs to the short-chain dehydrogenases/reductases (SDR) family.</text>
</comment>
<reference evidence="3 4" key="1">
    <citation type="submission" date="2014-06" db="EMBL/GenBank/DDBJ databases">
        <title>Shewanella sp. YQH10.</title>
        <authorList>
            <person name="Liu Y."/>
            <person name="Zeng R."/>
        </authorList>
    </citation>
    <scope>NUCLEOTIDE SEQUENCE [LARGE SCALE GENOMIC DNA]</scope>
    <source>
        <strain evidence="3 4">YQH10</strain>
    </source>
</reference>
<evidence type="ECO:0008006" key="5">
    <source>
        <dbReference type="Google" id="ProtNLM"/>
    </source>
</evidence>
<gene>
    <name evidence="3" type="ORF">HR45_13475</name>
</gene>
<dbReference type="GO" id="GO:0016491">
    <property type="term" value="F:oxidoreductase activity"/>
    <property type="evidence" value="ECO:0007669"/>
    <property type="project" value="UniProtKB-KW"/>
</dbReference>
<dbReference type="STRING" id="1515746.HR45_13475"/>
<dbReference type="OrthoDB" id="335726at2"/>
<dbReference type="Gene3D" id="3.40.50.720">
    <property type="entry name" value="NAD(P)-binding Rossmann-like Domain"/>
    <property type="match status" value="1"/>
</dbReference>
<name>A0A094LPG2_9GAMM</name>
<comment type="caution">
    <text evidence="3">The sequence shown here is derived from an EMBL/GenBank/DDBJ whole genome shotgun (WGS) entry which is preliminary data.</text>
</comment>
<dbReference type="Pfam" id="PF00106">
    <property type="entry name" value="adh_short"/>
    <property type="match status" value="1"/>
</dbReference>
<dbReference type="InterPro" id="IPR002347">
    <property type="entry name" value="SDR_fam"/>
</dbReference>
<dbReference type="PANTHER" id="PTHR44196">
    <property type="entry name" value="DEHYDROGENASE/REDUCTASE SDR FAMILY MEMBER 7B"/>
    <property type="match status" value="1"/>
</dbReference>
<dbReference type="PRINTS" id="PR00081">
    <property type="entry name" value="GDHRDH"/>
</dbReference>
<dbReference type="InterPro" id="IPR020904">
    <property type="entry name" value="Sc_DH/Rdtase_CS"/>
</dbReference>
<proteinExistence type="inferred from homology"/>
<keyword evidence="4" id="KW-1185">Reference proteome</keyword>
<dbReference type="Proteomes" id="UP000029264">
    <property type="component" value="Unassembled WGS sequence"/>
</dbReference>
<dbReference type="AlphaFoldDB" id="A0A094LPG2"/>
<evidence type="ECO:0000256" key="2">
    <source>
        <dbReference type="ARBA" id="ARBA00023002"/>
    </source>
</evidence>
<protein>
    <recommendedName>
        <fullName evidence="5">Short-chain dehydrogenase</fullName>
    </recommendedName>
</protein>
<dbReference type="PANTHER" id="PTHR44196:SF1">
    <property type="entry name" value="DEHYDROGENASE_REDUCTASE SDR FAMILY MEMBER 7B"/>
    <property type="match status" value="1"/>
</dbReference>
<dbReference type="EMBL" id="JPEO01000010">
    <property type="protein sequence ID" value="KFZ37043.1"/>
    <property type="molecule type" value="Genomic_DNA"/>
</dbReference>
<dbReference type="RefSeq" id="WP_037443640.1">
    <property type="nucleotide sequence ID" value="NZ_JPEO01000010.1"/>
</dbReference>
<sequence>MKQLLITGATSGIGLQLAKDYAADGWHVWGCGRHGIALGGIDNVTPLAFDITDKQAWQQAAAQVAEQSLDLIMLHAGTCEYQQIEQFDGDSFARVINTNLTSIGYCLQFLLPKLKPGAQLALTGSAVIHLPFARAEAYGASKAAIHYLAQSLQRDLLTQNITVSEIQPGFVATPLTAHNDFNMPWLMSVEQASARIRQGLARRKQIIAFPRRLLWTLKLIAHLPITWQQRLLAEHPRGD</sequence>
<evidence type="ECO:0000256" key="1">
    <source>
        <dbReference type="ARBA" id="ARBA00006484"/>
    </source>
</evidence>
<dbReference type="eggNOG" id="COG0300">
    <property type="taxonomic scope" value="Bacteria"/>
</dbReference>
<keyword evidence="2" id="KW-0560">Oxidoreductase</keyword>
<evidence type="ECO:0000313" key="3">
    <source>
        <dbReference type="EMBL" id="KFZ37043.1"/>
    </source>
</evidence>
<evidence type="ECO:0000313" key="4">
    <source>
        <dbReference type="Proteomes" id="UP000029264"/>
    </source>
</evidence>
<dbReference type="InterPro" id="IPR036291">
    <property type="entry name" value="NAD(P)-bd_dom_sf"/>
</dbReference>
<dbReference type="PROSITE" id="PS00061">
    <property type="entry name" value="ADH_SHORT"/>
    <property type="match status" value="1"/>
</dbReference>
<organism evidence="3 4">
    <name type="scientific">Shewanella mangrovi</name>
    <dbReference type="NCBI Taxonomy" id="1515746"/>
    <lineage>
        <taxon>Bacteria</taxon>
        <taxon>Pseudomonadati</taxon>
        <taxon>Pseudomonadota</taxon>
        <taxon>Gammaproteobacteria</taxon>
        <taxon>Alteromonadales</taxon>
        <taxon>Shewanellaceae</taxon>
        <taxon>Shewanella</taxon>
    </lineage>
</organism>
<accession>A0A094LPG2</accession>
<dbReference type="GO" id="GO:0016020">
    <property type="term" value="C:membrane"/>
    <property type="evidence" value="ECO:0007669"/>
    <property type="project" value="TreeGrafter"/>
</dbReference>